<dbReference type="Proteomes" id="UP001180551">
    <property type="component" value="Unassembled WGS sequence"/>
</dbReference>
<evidence type="ECO:0000313" key="3">
    <source>
        <dbReference type="EMBL" id="MDT0456121.1"/>
    </source>
</evidence>
<evidence type="ECO:0000259" key="2">
    <source>
        <dbReference type="PROSITE" id="PS51078"/>
    </source>
</evidence>
<protein>
    <submittedName>
        <fullName evidence="3">IclR family transcriptional regulator C-terminal domain-containing protein</fullName>
    </submittedName>
</protein>
<dbReference type="PANTHER" id="PTHR30136">
    <property type="entry name" value="HELIX-TURN-HELIX TRANSCRIPTIONAL REGULATOR, ICLR FAMILY"/>
    <property type="match status" value="1"/>
</dbReference>
<evidence type="ECO:0000256" key="1">
    <source>
        <dbReference type="SAM" id="MobiDB-lite"/>
    </source>
</evidence>
<name>A0ABU2T5M5_9ACTN</name>
<organism evidence="3 4">
    <name type="scientific">Streptomyces mooreae</name>
    <dbReference type="NCBI Taxonomy" id="3075523"/>
    <lineage>
        <taxon>Bacteria</taxon>
        <taxon>Bacillati</taxon>
        <taxon>Actinomycetota</taxon>
        <taxon>Actinomycetes</taxon>
        <taxon>Kitasatosporales</taxon>
        <taxon>Streptomycetaceae</taxon>
        <taxon>Streptomyces</taxon>
    </lineage>
</organism>
<dbReference type="InterPro" id="IPR029016">
    <property type="entry name" value="GAF-like_dom_sf"/>
</dbReference>
<dbReference type="Pfam" id="PF01614">
    <property type="entry name" value="IclR_C"/>
    <property type="match status" value="1"/>
</dbReference>
<keyword evidence="4" id="KW-1185">Reference proteome</keyword>
<dbReference type="PROSITE" id="PS51078">
    <property type="entry name" value="ICLR_ED"/>
    <property type="match status" value="1"/>
</dbReference>
<accession>A0ABU2T5M5</accession>
<dbReference type="SUPFAM" id="SSF55781">
    <property type="entry name" value="GAF domain-like"/>
    <property type="match status" value="1"/>
</dbReference>
<dbReference type="Gene3D" id="3.30.450.40">
    <property type="match status" value="1"/>
</dbReference>
<sequence length="309" mass="32163">MGNSTAATGASDPAAVPATGTAPRSAGPAKKARQAAKGTSSTGSRASGSGHAERVFLVQTAFAELGGSAHGPGEIAEFTGLDDSVVYRILQSGIYQRIFERVDRGLYRLCTSAAQLAFTALDHRLDGAASQTVLSELRTATDDGLAFLYMVAPFSGAQRQCVDMAVGDSDLAELGMTPRDVLSVTRSLRTGASGRTILAYLPEVLQQRVLAEPVPDQAGPGVYRDNEALVESLAEVRDLGHALGYEECMAGWNSCAAPIMWDGSIMGAVLLLKLKSVMPVAPDGVIEATKEAAAELSRHGAARPSADQA</sequence>
<dbReference type="RefSeq" id="WP_311623392.1">
    <property type="nucleotide sequence ID" value="NZ_JAVRFE010000010.1"/>
</dbReference>
<comment type="caution">
    <text evidence="3">The sequence shown here is derived from an EMBL/GenBank/DDBJ whole genome shotgun (WGS) entry which is preliminary data.</text>
</comment>
<reference evidence="3" key="1">
    <citation type="submission" date="2024-05" db="EMBL/GenBank/DDBJ databases">
        <title>30 novel species of actinomycetes from the DSMZ collection.</title>
        <authorList>
            <person name="Nouioui I."/>
        </authorList>
    </citation>
    <scope>NUCLEOTIDE SEQUENCE</scope>
    <source>
        <strain evidence="3">DSM 41527</strain>
    </source>
</reference>
<gene>
    <name evidence="3" type="ORF">RM550_10255</name>
</gene>
<feature type="domain" description="IclR-ED" evidence="2">
    <location>
        <begin position="112"/>
        <end position="309"/>
    </location>
</feature>
<evidence type="ECO:0000313" key="4">
    <source>
        <dbReference type="Proteomes" id="UP001180551"/>
    </source>
</evidence>
<feature type="region of interest" description="Disordered" evidence="1">
    <location>
        <begin position="1"/>
        <end position="50"/>
    </location>
</feature>
<proteinExistence type="predicted"/>
<dbReference type="EMBL" id="JAVRFE010000010">
    <property type="protein sequence ID" value="MDT0456121.1"/>
    <property type="molecule type" value="Genomic_DNA"/>
</dbReference>
<dbReference type="InterPro" id="IPR050707">
    <property type="entry name" value="HTH_MetabolicPath_Reg"/>
</dbReference>
<dbReference type="PANTHER" id="PTHR30136:SF39">
    <property type="entry name" value="TRANSCRIPTIONAL REGULATORY PROTEIN"/>
    <property type="match status" value="1"/>
</dbReference>
<dbReference type="InterPro" id="IPR014757">
    <property type="entry name" value="Tscrpt_reg_IclR_C"/>
</dbReference>
<feature type="compositionally biased region" description="Low complexity" evidence="1">
    <location>
        <begin position="35"/>
        <end position="50"/>
    </location>
</feature>